<evidence type="ECO:0000256" key="1">
    <source>
        <dbReference type="ARBA" id="ARBA00001917"/>
    </source>
</evidence>
<reference evidence="7" key="1">
    <citation type="journal article" date="2015" name="ISME J.">
        <title>Draft Genome Sequence of Streptomyces incarnatus NRRL8089, which Produces the Nucleoside Antibiotic Sinefungin.</title>
        <authorList>
            <person name="Oshima K."/>
            <person name="Hattori M."/>
            <person name="Shimizu H."/>
            <person name="Fukuda K."/>
            <person name="Nemoto M."/>
            <person name="Inagaki K."/>
            <person name="Tamura T."/>
        </authorList>
    </citation>
    <scope>NUCLEOTIDE SEQUENCE</scope>
    <source>
        <strain evidence="7">FACHB-1375</strain>
    </source>
</reference>
<keyword evidence="3" id="KW-0285">Flavoprotein</keyword>
<proteinExistence type="inferred from homology"/>
<keyword evidence="4" id="KW-0288">FMN</keyword>
<evidence type="ECO:0000256" key="3">
    <source>
        <dbReference type="ARBA" id="ARBA00022630"/>
    </source>
</evidence>
<comment type="caution">
    <text evidence="7">The sequence shown here is derived from an EMBL/GenBank/DDBJ whole genome shotgun (WGS) entry which is preliminary data.</text>
</comment>
<dbReference type="Gene3D" id="3.40.109.10">
    <property type="entry name" value="NADH Oxidase"/>
    <property type="match status" value="1"/>
</dbReference>
<name>A0A926VA57_9CYAN</name>
<feature type="domain" description="Nitroreductase" evidence="6">
    <location>
        <begin position="13"/>
        <end position="191"/>
    </location>
</feature>
<comment type="cofactor">
    <cofactor evidence="1">
        <name>FMN</name>
        <dbReference type="ChEBI" id="CHEBI:58210"/>
    </cofactor>
</comment>
<gene>
    <name evidence="7" type="ORF">H6G03_01395</name>
</gene>
<evidence type="ECO:0000259" key="6">
    <source>
        <dbReference type="Pfam" id="PF00881"/>
    </source>
</evidence>
<sequence>MEQKTILDLKDAIEQRRAALSFRSEPIPEATLSEILRLGLMAPSGFNLQPWRFIVVREQENKEKLKACAFNQRQISEAPVVLICCGDRTVAKPEYIETIISMGKETGAVNDGYAGVMRQSIPQLFEYHPSFESIEAWTNRHTMLAVAHIMIVAKSLGVDSCPMEGFVAAQVKEIFQIPTEIDVCCLLPLGYATEPFKQYGGRFPSEQVCYSETYGQTLRL</sequence>
<accession>A0A926VA57</accession>
<dbReference type="AlphaFoldDB" id="A0A926VA57"/>
<evidence type="ECO:0000256" key="4">
    <source>
        <dbReference type="ARBA" id="ARBA00022643"/>
    </source>
</evidence>
<comment type="similarity">
    <text evidence="2">Belongs to the nitroreductase family.</text>
</comment>
<dbReference type="SUPFAM" id="SSF55469">
    <property type="entry name" value="FMN-dependent nitroreductase-like"/>
    <property type="match status" value="1"/>
</dbReference>
<reference evidence="7" key="2">
    <citation type="submission" date="2020-08" db="EMBL/GenBank/DDBJ databases">
        <authorList>
            <person name="Chen M."/>
            <person name="Teng W."/>
            <person name="Zhao L."/>
            <person name="Hu C."/>
            <person name="Zhou Y."/>
            <person name="Han B."/>
            <person name="Song L."/>
            <person name="Shu W."/>
        </authorList>
    </citation>
    <scope>NUCLEOTIDE SEQUENCE</scope>
    <source>
        <strain evidence="7">FACHB-1375</strain>
    </source>
</reference>
<dbReference type="InterPro" id="IPR000415">
    <property type="entry name" value="Nitroreductase-like"/>
</dbReference>
<dbReference type="EMBL" id="JACJPW010000002">
    <property type="protein sequence ID" value="MBD2179775.1"/>
    <property type="molecule type" value="Genomic_DNA"/>
</dbReference>
<evidence type="ECO:0000256" key="2">
    <source>
        <dbReference type="ARBA" id="ARBA00007118"/>
    </source>
</evidence>
<dbReference type="PANTHER" id="PTHR43673">
    <property type="entry name" value="NAD(P)H NITROREDUCTASE YDGI-RELATED"/>
    <property type="match status" value="1"/>
</dbReference>
<protein>
    <submittedName>
        <fullName evidence="7">Nitroreductase family protein</fullName>
    </submittedName>
</protein>
<dbReference type="PANTHER" id="PTHR43673:SF2">
    <property type="entry name" value="NITROREDUCTASE"/>
    <property type="match status" value="1"/>
</dbReference>
<dbReference type="RefSeq" id="WP_190461303.1">
    <property type="nucleotide sequence ID" value="NZ_JACJPW010000002.1"/>
</dbReference>
<evidence type="ECO:0000256" key="5">
    <source>
        <dbReference type="ARBA" id="ARBA00023002"/>
    </source>
</evidence>
<dbReference type="Pfam" id="PF00881">
    <property type="entry name" value="Nitroreductase"/>
    <property type="match status" value="1"/>
</dbReference>
<dbReference type="GO" id="GO:0016491">
    <property type="term" value="F:oxidoreductase activity"/>
    <property type="evidence" value="ECO:0007669"/>
    <property type="project" value="UniProtKB-KW"/>
</dbReference>
<dbReference type="Proteomes" id="UP000641646">
    <property type="component" value="Unassembled WGS sequence"/>
</dbReference>
<evidence type="ECO:0000313" key="7">
    <source>
        <dbReference type="EMBL" id="MBD2179775.1"/>
    </source>
</evidence>
<keyword evidence="8" id="KW-1185">Reference proteome</keyword>
<dbReference type="InterPro" id="IPR029479">
    <property type="entry name" value="Nitroreductase"/>
</dbReference>
<organism evidence="7 8">
    <name type="scientific">Aerosakkonema funiforme FACHB-1375</name>
    <dbReference type="NCBI Taxonomy" id="2949571"/>
    <lineage>
        <taxon>Bacteria</taxon>
        <taxon>Bacillati</taxon>
        <taxon>Cyanobacteriota</taxon>
        <taxon>Cyanophyceae</taxon>
        <taxon>Oscillatoriophycideae</taxon>
        <taxon>Aerosakkonematales</taxon>
        <taxon>Aerosakkonemataceae</taxon>
        <taxon>Aerosakkonema</taxon>
    </lineage>
</organism>
<evidence type="ECO:0000313" key="8">
    <source>
        <dbReference type="Proteomes" id="UP000641646"/>
    </source>
</evidence>
<keyword evidence="5" id="KW-0560">Oxidoreductase</keyword>